<organism evidence="2 3">
    <name type="scientific">Polarella glacialis</name>
    <name type="common">Dinoflagellate</name>
    <dbReference type="NCBI Taxonomy" id="89957"/>
    <lineage>
        <taxon>Eukaryota</taxon>
        <taxon>Sar</taxon>
        <taxon>Alveolata</taxon>
        <taxon>Dinophyceae</taxon>
        <taxon>Suessiales</taxon>
        <taxon>Suessiaceae</taxon>
        <taxon>Polarella</taxon>
    </lineage>
</organism>
<gene>
    <name evidence="2" type="ORF">PGLA1383_LOCUS25644</name>
</gene>
<dbReference type="AlphaFoldDB" id="A0A813F2H4"/>
<reference evidence="2" key="1">
    <citation type="submission" date="2021-02" db="EMBL/GenBank/DDBJ databases">
        <authorList>
            <person name="Dougan E. K."/>
            <person name="Rhodes N."/>
            <person name="Thang M."/>
            <person name="Chan C."/>
        </authorList>
    </citation>
    <scope>NUCLEOTIDE SEQUENCE</scope>
</reference>
<sequence>LESLGKRVAAVEKSFGELKDEIDKKTGHHLGAEFDAIKKELTEISNVATQENKVRHQKLENLHSDISHVHKSAGNSENIDKHLDSLSQSNTKVLDQLSSATQRMFGVSIAAIAFVIIAGLSLYNKFRCWEKKHVL</sequence>
<keyword evidence="1" id="KW-1133">Transmembrane helix</keyword>
<evidence type="ECO:0000256" key="1">
    <source>
        <dbReference type="SAM" id="Phobius"/>
    </source>
</evidence>
<keyword evidence="1" id="KW-0472">Membrane</keyword>
<dbReference type="EMBL" id="CAJNNV010022048">
    <property type="protein sequence ID" value="CAE8607735.1"/>
    <property type="molecule type" value="Genomic_DNA"/>
</dbReference>
<name>A0A813F2H4_POLGL</name>
<evidence type="ECO:0000313" key="3">
    <source>
        <dbReference type="Proteomes" id="UP000654075"/>
    </source>
</evidence>
<keyword evidence="1" id="KW-0812">Transmembrane</keyword>
<evidence type="ECO:0000313" key="2">
    <source>
        <dbReference type="EMBL" id="CAE8607735.1"/>
    </source>
</evidence>
<feature type="transmembrane region" description="Helical" evidence="1">
    <location>
        <begin position="104"/>
        <end position="123"/>
    </location>
</feature>
<keyword evidence="3" id="KW-1185">Reference proteome</keyword>
<dbReference type="OMA" id="NDDMAEQ"/>
<dbReference type="OrthoDB" id="270293at2759"/>
<proteinExistence type="predicted"/>
<dbReference type="Proteomes" id="UP000654075">
    <property type="component" value="Unassembled WGS sequence"/>
</dbReference>
<protein>
    <submittedName>
        <fullName evidence="2">Uncharacterized protein</fullName>
    </submittedName>
</protein>
<accession>A0A813F2H4</accession>
<comment type="caution">
    <text evidence="2">The sequence shown here is derived from an EMBL/GenBank/DDBJ whole genome shotgun (WGS) entry which is preliminary data.</text>
</comment>
<feature type="non-terminal residue" evidence="2">
    <location>
        <position position="1"/>
    </location>
</feature>